<dbReference type="AlphaFoldDB" id="G8BN18"/>
<dbReference type="GO" id="GO:0016514">
    <property type="term" value="C:SWI/SNF complex"/>
    <property type="evidence" value="ECO:0007669"/>
    <property type="project" value="EnsemblFungi"/>
</dbReference>
<dbReference type="KEGG" id="tpf:TPHA_0A02140"/>
<dbReference type="STRING" id="1071381.G8BN18"/>
<dbReference type="GO" id="GO:0045944">
    <property type="term" value="P:positive regulation of transcription by RNA polymerase II"/>
    <property type="evidence" value="ECO:0007669"/>
    <property type="project" value="EnsemblFungi"/>
</dbReference>
<dbReference type="HOGENOM" id="CLU_116829_0_0_1"/>
<dbReference type="Proteomes" id="UP000005666">
    <property type="component" value="Chromosome 1"/>
</dbReference>
<protein>
    <submittedName>
        <fullName evidence="1">Uncharacterized protein</fullName>
    </submittedName>
</protein>
<gene>
    <name evidence="1" type="primary">TPHA0A02140</name>
    <name evidence="1" type="ordered locus">TPHA_0A02140</name>
</gene>
<evidence type="ECO:0000313" key="2">
    <source>
        <dbReference type="Proteomes" id="UP000005666"/>
    </source>
</evidence>
<proteinExistence type="predicted"/>
<dbReference type="OMA" id="EQRQYKI"/>
<organism evidence="1 2">
    <name type="scientific">Tetrapisispora phaffii (strain ATCC 24235 / CBS 4417 / NBRC 1672 / NRRL Y-8282 / UCD 70-5)</name>
    <name type="common">Yeast</name>
    <name type="synonym">Fabospora phaffii</name>
    <dbReference type="NCBI Taxonomy" id="1071381"/>
    <lineage>
        <taxon>Eukaryota</taxon>
        <taxon>Fungi</taxon>
        <taxon>Dikarya</taxon>
        <taxon>Ascomycota</taxon>
        <taxon>Saccharomycotina</taxon>
        <taxon>Saccharomycetes</taxon>
        <taxon>Saccharomycetales</taxon>
        <taxon>Saccharomycetaceae</taxon>
        <taxon>Tetrapisispora</taxon>
    </lineage>
</organism>
<dbReference type="EMBL" id="HE612856">
    <property type="protein sequence ID" value="CCE61296.1"/>
    <property type="molecule type" value="Genomic_DNA"/>
</dbReference>
<dbReference type="GO" id="GO:0005829">
    <property type="term" value="C:cytosol"/>
    <property type="evidence" value="ECO:0007669"/>
    <property type="project" value="EnsemblFungi"/>
</dbReference>
<dbReference type="OrthoDB" id="4067384at2759"/>
<dbReference type="RefSeq" id="XP_003683730.1">
    <property type="nucleotide sequence ID" value="XM_003683682.1"/>
</dbReference>
<accession>G8BN18</accession>
<dbReference type="GO" id="GO:0006338">
    <property type="term" value="P:chromatin remodeling"/>
    <property type="evidence" value="ECO:0007669"/>
    <property type="project" value="EnsemblFungi"/>
</dbReference>
<evidence type="ECO:0000313" key="1">
    <source>
        <dbReference type="EMBL" id="CCE61296.1"/>
    </source>
</evidence>
<dbReference type="eggNOG" id="ENOG502S5CB">
    <property type="taxonomic scope" value="Eukaryota"/>
</dbReference>
<name>G8BN18_TETPH</name>
<reference evidence="1 2" key="1">
    <citation type="journal article" date="2011" name="Proc. Natl. Acad. Sci. U.S.A.">
        <title>Evolutionary erosion of yeast sex chromosomes by mating-type switching accidents.</title>
        <authorList>
            <person name="Gordon J.L."/>
            <person name="Armisen D."/>
            <person name="Proux-Wera E."/>
            <person name="Oheigeartaigh S.S."/>
            <person name="Byrne K.P."/>
            <person name="Wolfe K.H."/>
        </authorList>
    </citation>
    <scope>NUCLEOTIDE SEQUENCE [LARGE SCALE GENOMIC DNA]</scope>
    <source>
        <strain evidence="2">ATCC 24235 / CBS 4417 / NBRC 1672 / NRRL Y-8282 / UCD 70-5</strain>
    </source>
</reference>
<dbReference type="GeneID" id="11532457"/>
<keyword evidence="2" id="KW-1185">Reference proteome</keyword>
<sequence length="125" mass="14159">MVNGEELFETSIGDQIKYKIELLLHINNILLSRLLSITQNSKVAISSLPEQLQNISSQYLKRVHSNLQCISQINQGQLNSKPSIIEAPTLINNTNSNSNANPQNPAQQDVILKFYLLLNRVFDIW</sequence>